<protein>
    <submittedName>
        <fullName evidence="1">641_t:CDS:1</fullName>
    </submittedName>
</protein>
<evidence type="ECO:0000313" key="2">
    <source>
        <dbReference type="Proteomes" id="UP000789901"/>
    </source>
</evidence>
<organism evidence="1 2">
    <name type="scientific">Gigaspora margarita</name>
    <dbReference type="NCBI Taxonomy" id="4874"/>
    <lineage>
        <taxon>Eukaryota</taxon>
        <taxon>Fungi</taxon>
        <taxon>Fungi incertae sedis</taxon>
        <taxon>Mucoromycota</taxon>
        <taxon>Glomeromycotina</taxon>
        <taxon>Glomeromycetes</taxon>
        <taxon>Diversisporales</taxon>
        <taxon>Gigasporaceae</taxon>
        <taxon>Gigaspora</taxon>
    </lineage>
</organism>
<keyword evidence="2" id="KW-1185">Reference proteome</keyword>
<sequence>MLLGQTIFKFSIVDEELILDRAILKSQLLDENSQLLDEELRPDDL</sequence>
<name>A0ABN7UI11_GIGMA</name>
<comment type="caution">
    <text evidence="1">The sequence shown here is derived from an EMBL/GenBank/DDBJ whole genome shotgun (WGS) entry which is preliminary data.</text>
</comment>
<dbReference type="EMBL" id="CAJVQB010003234">
    <property type="protein sequence ID" value="CAG8601977.1"/>
    <property type="molecule type" value="Genomic_DNA"/>
</dbReference>
<proteinExistence type="predicted"/>
<reference evidence="1 2" key="1">
    <citation type="submission" date="2021-06" db="EMBL/GenBank/DDBJ databases">
        <authorList>
            <person name="Kallberg Y."/>
            <person name="Tangrot J."/>
            <person name="Rosling A."/>
        </authorList>
    </citation>
    <scope>NUCLEOTIDE SEQUENCE [LARGE SCALE GENOMIC DNA]</scope>
    <source>
        <strain evidence="1 2">120-4 pot B 10/14</strain>
    </source>
</reference>
<gene>
    <name evidence="1" type="ORF">GMARGA_LOCUS6930</name>
</gene>
<accession>A0ABN7UI11</accession>
<evidence type="ECO:0000313" key="1">
    <source>
        <dbReference type="EMBL" id="CAG8601977.1"/>
    </source>
</evidence>
<dbReference type="Proteomes" id="UP000789901">
    <property type="component" value="Unassembled WGS sequence"/>
</dbReference>